<dbReference type="EMBL" id="BONK01000006">
    <property type="protein sequence ID" value="GIG21317.1"/>
    <property type="molecule type" value="Genomic_DNA"/>
</dbReference>
<sequence>MLQTFALMPRRKYEADGGPGVARIAQRLRSAVGEEAVDRFVEAVVTNYLLGAPDGHAKNYSLLLAGPGVRFAPLYDVSTGLIPDTAGRLRYRSVAQSIGGEKRFGEVEAKHWVAFADVCSPTSCCRTSGR</sequence>
<name>A0A919P381_9CELL</name>
<dbReference type="AlphaFoldDB" id="A0A919P381"/>
<dbReference type="InterPro" id="IPR012893">
    <property type="entry name" value="HipA-like_C"/>
</dbReference>
<dbReference type="PANTHER" id="PTHR37419:SF1">
    <property type="entry name" value="SERINE_THREONINE-PROTEIN KINASE TOXIN HIPA"/>
    <property type="match status" value="1"/>
</dbReference>
<dbReference type="Proteomes" id="UP000632740">
    <property type="component" value="Unassembled WGS sequence"/>
</dbReference>
<dbReference type="Pfam" id="PF07804">
    <property type="entry name" value="HipA_C"/>
    <property type="match status" value="1"/>
</dbReference>
<dbReference type="Gene3D" id="1.10.1070.20">
    <property type="match status" value="1"/>
</dbReference>
<evidence type="ECO:0000313" key="6">
    <source>
        <dbReference type="Proteomes" id="UP000632740"/>
    </source>
</evidence>
<evidence type="ECO:0000256" key="3">
    <source>
        <dbReference type="ARBA" id="ARBA00022777"/>
    </source>
</evidence>
<keyword evidence="6" id="KW-1185">Reference proteome</keyword>
<dbReference type="GO" id="GO:0004674">
    <property type="term" value="F:protein serine/threonine kinase activity"/>
    <property type="evidence" value="ECO:0007669"/>
    <property type="project" value="TreeGrafter"/>
</dbReference>
<protein>
    <recommendedName>
        <fullName evidence="4">HipA-like C-terminal domain-containing protein</fullName>
    </recommendedName>
</protein>
<evidence type="ECO:0000256" key="1">
    <source>
        <dbReference type="ARBA" id="ARBA00010164"/>
    </source>
</evidence>
<comment type="caution">
    <text evidence="5">The sequence shown here is derived from an EMBL/GenBank/DDBJ whole genome shotgun (WGS) entry which is preliminary data.</text>
</comment>
<dbReference type="PANTHER" id="PTHR37419">
    <property type="entry name" value="SERINE/THREONINE-PROTEIN KINASE TOXIN HIPA"/>
    <property type="match status" value="1"/>
</dbReference>
<gene>
    <name evidence="5" type="ORF">Cch01nite_20410</name>
</gene>
<organism evidence="5 6">
    <name type="scientific">Cellulomonas chitinilytica</name>
    <dbReference type="NCBI Taxonomy" id="398759"/>
    <lineage>
        <taxon>Bacteria</taxon>
        <taxon>Bacillati</taxon>
        <taxon>Actinomycetota</taxon>
        <taxon>Actinomycetes</taxon>
        <taxon>Micrococcales</taxon>
        <taxon>Cellulomonadaceae</taxon>
        <taxon>Cellulomonas</taxon>
    </lineage>
</organism>
<evidence type="ECO:0000259" key="4">
    <source>
        <dbReference type="Pfam" id="PF07804"/>
    </source>
</evidence>
<keyword evidence="2" id="KW-0808">Transferase</keyword>
<dbReference type="InterPro" id="IPR052028">
    <property type="entry name" value="HipA_Ser/Thr_kinase"/>
</dbReference>
<dbReference type="GO" id="GO:0005829">
    <property type="term" value="C:cytosol"/>
    <property type="evidence" value="ECO:0007669"/>
    <property type="project" value="TreeGrafter"/>
</dbReference>
<accession>A0A919P381</accession>
<keyword evidence="3" id="KW-0418">Kinase</keyword>
<reference evidence="5" key="1">
    <citation type="submission" date="2021-01" db="EMBL/GenBank/DDBJ databases">
        <title>Whole genome shotgun sequence of Cellulomonas chitinilytica NBRC 110799.</title>
        <authorList>
            <person name="Komaki H."/>
            <person name="Tamura T."/>
        </authorList>
    </citation>
    <scope>NUCLEOTIDE SEQUENCE</scope>
    <source>
        <strain evidence="5">NBRC 110799</strain>
    </source>
</reference>
<feature type="domain" description="HipA-like C-terminal" evidence="4">
    <location>
        <begin position="1"/>
        <end position="118"/>
    </location>
</feature>
<evidence type="ECO:0000256" key="2">
    <source>
        <dbReference type="ARBA" id="ARBA00022679"/>
    </source>
</evidence>
<proteinExistence type="inferred from homology"/>
<evidence type="ECO:0000313" key="5">
    <source>
        <dbReference type="EMBL" id="GIG21317.1"/>
    </source>
</evidence>
<comment type="similarity">
    <text evidence="1">Belongs to the HipA Ser/Thr kinase family.</text>
</comment>